<protein>
    <submittedName>
        <fullName evidence="2">Uncharacterized protein</fullName>
    </submittedName>
</protein>
<feature type="transmembrane region" description="Helical" evidence="1">
    <location>
        <begin position="27"/>
        <end position="48"/>
    </location>
</feature>
<name>A0A1X0RN39_RHIZD</name>
<sequence length="63" mass="7452">MQNCLKENELFLSFVETPIIRFCKGTVLYVIVLFELVEIIICLITRSLRVVNHSRLLKQTYHL</sequence>
<organism evidence="2 3">
    <name type="scientific">Rhizopus microsporus</name>
    <dbReference type="NCBI Taxonomy" id="58291"/>
    <lineage>
        <taxon>Eukaryota</taxon>
        <taxon>Fungi</taxon>
        <taxon>Fungi incertae sedis</taxon>
        <taxon>Mucoromycota</taxon>
        <taxon>Mucoromycotina</taxon>
        <taxon>Mucoromycetes</taxon>
        <taxon>Mucorales</taxon>
        <taxon>Mucorineae</taxon>
        <taxon>Rhizopodaceae</taxon>
        <taxon>Rhizopus</taxon>
    </lineage>
</organism>
<evidence type="ECO:0000256" key="1">
    <source>
        <dbReference type="SAM" id="Phobius"/>
    </source>
</evidence>
<keyword evidence="1" id="KW-1133">Transmembrane helix</keyword>
<accession>A0A1X0RN39</accession>
<evidence type="ECO:0000313" key="2">
    <source>
        <dbReference type="EMBL" id="ORE13308.1"/>
    </source>
</evidence>
<reference evidence="2 3" key="1">
    <citation type="journal article" date="2016" name="Proc. Natl. Acad. Sci. U.S.A.">
        <title>Lipid metabolic changes in an early divergent fungus govern the establishment of a mutualistic symbiosis with endobacteria.</title>
        <authorList>
            <person name="Lastovetsky O.A."/>
            <person name="Gaspar M.L."/>
            <person name="Mondo S.J."/>
            <person name="LaButti K.M."/>
            <person name="Sandor L."/>
            <person name="Grigoriev I.V."/>
            <person name="Henry S.A."/>
            <person name="Pawlowska T.E."/>
        </authorList>
    </citation>
    <scope>NUCLEOTIDE SEQUENCE [LARGE SCALE GENOMIC DNA]</scope>
    <source>
        <strain evidence="2 3">ATCC 11559</strain>
    </source>
</reference>
<dbReference type="Proteomes" id="UP000242381">
    <property type="component" value="Unassembled WGS sequence"/>
</dbReference>
<evidence type="ECO:0000313" key="3">
    <source>
        <dbReference type="Proteomes" id="UP000242381"/>
    </source>
</evidence>
<keyword evidence="1" id="KW-0472">Membrane</keyword>
<gene>
    <name evidence="2" type="ORF">BCV71DRAFT_69578</name>
</gene>
<proteinExistence type="predicted"/>
<keyword evidence="1" id="KW-0812">Transmembrane</keyword>
<dbReference type="EMBL" id="KV921548">
    <property type="protein sequence ID" value="ORE13308.1"/>
    <property type="molecule type" value="Genomic_DNA"/>
</dbReference>
<dbReference type="AlphaFoldDB" id="A0A1X0RN39"/>